<dbReference type="InterPro" id="IPR048367">
    <property type="entry name" value="TNP-like_RNaseH_C"/>
</dbReference>
<dbReference type="Pfam" id="PF21789">
    <property type="entry name" value="TNP-like_RNaseH_C"/>
    <property type="match status" value="1"/>
</dbReference>
<accession>A0AAV1L6V1</accession>
<comment type="caution">
    <text evidence="3">The sequence shown here is derived from an EMBL/GenBank/DDBJ whole genome shotgun (WGS) entry which is preliminary data.</text>
</comment>
<dbReference type="PANTHER" id="PTHR47577:SF2">
    <property type="entry name" value="THAP DOMAIN CONTAINING 9"/>
    <property type="match status" value="1"/>
</dbReference>
<dbReference type="Proteomes" id="UP001314205">
    <property type="component" value="Unassembled WGS sequence"/>
</dbReference>
<feature type="domain" description="Transposable element P transposase-like RNase H C-terminal" evidence="2">
    <location>
        <begin position="185"/>
        <end position="219"/>
    </location>
</feature>
<reference evidence="3 4" key="1">
    <citation type="submission" date="2023-11" db="EMBL/GenBank/DDBJ databases">
        <authorList>
            <person name="Hedman E."/>
            <person name="Englund M."/>
            <person name="Stromberg M."/>
            <person name="Nyberg Akerstrom W."/>
            <person name="Nylinder S."/>
            <person name="Jareborg N."/>
            <person name="Kallberg Y."/>
            <person name="Kronander E."/>
        </authorList>
    </citation>
    <scope>NUCLEOTIDE SEQUENCE [LARGE SCALE GENOMIC DNA]</scope>
</reference>
<evidence type="ECO:0000259" key="1">
    <source>
        <dbReference type="Pfam" id="PF21788"/>
    </source>
</evidence>
<protein>
    <submittedName>
        <fullName evidence="3">Uncharacterized protein</fullName>
    </submittedName>
</protein>
<name>A0AAV1L6V1_9NEOP</name>
<feature type="domain" description="Transposable element P transposase-like GTP-binding insertion" evidence="1">
    <location>
        <begin position="2"/>
        <end position="97"/>
    </location>
</feature>
<evidence type="ECO:0000313" key="4">
    <source>
        <dbReference type="Proteomes" id="UP001314205"/>
    </source>
</evidence>
<dbReference type="EMBL" id="CAVLGL010000086">
    <property type="protein sequence ID" value="CAK1591155.1"/>
    <property type="molecule type" value="Genomic_DNA"/>
</dbReference>
<gene>
    <name evidence="3" type="ORF">PARMNEM_LOCUS11427</name>
</gene>
<dbReference type="AlphaFoldDB" id="A0AAV1L6V1"/>
<organism evidence="3 4">
    <name type="scientific">Parnassius mnemosyne</name>
    <name type="common">clouded apollo</name>
    <dbReference type="NCBI Taxonomy" id="213953"/>
    <lineage>
        <taxon>Eukaryota</taxon>
        <taxon>Metazoa</taxon>
        <taxon>Ecdysozoa</taxon>
        <taxon>Arthropoda</taxon>
        <taxon>Hexapoda</taxon>
        <taxon>Insecta</taxon>
        <taxon>Pterygota</taxon>
        <taxon>Neoptera</taxon>
        <taxon>Endopterygota</taxon>
        <taxon>Lepidoptera</taxon>
        <taxon>Glossata</taxon>
        <taxon>Ditrysia</taxon>
        <taxon>Papilionoidea</taxon>
        <taxon>Papilionidae</taxon>
        <taxon>Parnassiinae</taxon>
        <taxon>Parnassini</taxon>
        <taxon>Parnassius</taxon>
        <taxon>Driopa</taxon>
    </lineage>
</organism>
<keyword evidence="4" id="KW-1185">Reference proteome</keyword>
<dbReference type="PANTHER" id="PTHR47577">
    <property type="entry name" value="THAP DOMAIN-CONTAINING PROTEIN 6"/>
    <property type="match status" value="1"/>
</dbReference>
<dbReference type="InterPro" id="IPR048366">
    <property type="entry name" value="TNP-like_GBD"/>
</dbReference>
<evidence type="ECO:0000313" key="3">
    <source>
        <dbReference type="EMBL" id="CAK1591155.1"/>
    </source>
</evidence>
<proteinExistence type="predicted"/>
<evidence type="ECO:0000259" key="2">
    <source>
        <dbReference type="Pfam" id="PF21789"/>
    </source>
</evidence>
<sequence length="357" mass="41003">MWEYVKKLSNLQEEIGLHLANRLTKKHIEFRNSIMNVKLATQLLRRSVSKAIQFCRQELKLSGFEDSEATEKFIMAMNNVFDVFNSRNLQAYGYKQPLSPKNKDELFTVLEEVNDLILNLYLKVSRKRTYTEHETKKIITLKSYTPVLKSNSFTEFLGVLICINSLKALYTTVIESHKMQYLSTYRISQDHIELFFGAIRMHGGYNDNPNARQLKGIYRKLLCHMELKSAGSGNCVPLENISVLTCSSALKCINLTTPATRKDDEDESETAEENILDENGGNVSRFLDDSSLSEYTQQIVVETEHACGSLHQVNLIRLVAEKYLTIRCYHIAKLDNVKSDATSKRKLFKKLIQREGH</sequence>
<dbReference type="Pfam" id="PF21788">
    <property type="entry name" value="TNP-like_GBD"/>
    <property type="match status" value="1"/>
</dbReference>